<reference evidence="1 2" key="1">
    <citation type="submission" date="2019-08" db="EMBL/GenBank/DDBJ databases">
        <title>Whole genome of Aphis craccivora.</title>
        <authorList>
            <person name="Voronova N.V."/>
            <person name="Shulinski R.S."/>
            <person name="Bandarenka Y.V."/>
            <person name="Zhorov D.G."/>
            <person name="Warner D."/>
        </authorList>
    </citation>
    <scope>NUCLEOTIDE SEQUENCE [LARGE SCALE GENOMIC DNA]</scope>
    <source>
        <strain evidence="1">180601</strain>
        <tissue evidence="1">Whole Body</tissue>
    </source>
</reference>
<dbReference type="AlphaFoldDB" id="A0A6G0ZDL0"/>
<proteinExistence type="predicted"/>
<evidence type="ECO:0000313" key="1">
    <source>
        <dbReference type="EMBL" id="KAF0768692.1"/>
    </source>
</evidence>
<name>A0A6G0ZDL0_APHCR</name>
<dbReference type="Proteomes" id="UP000478052">
    <property type="component" value="Unassembled WGS sequence"/>
</dbReference>
<dbReference type="EMBL" id="VUJU01000720">
    <property type="protein sequence ID" value="KAF0768692.1"/>
    <property type="molecule type" value="Genomic_DNA"/>
</dbReference>
<keyword evidence="2" id="KW-1185">Reference proteome</keyword>
<gene>
    <name evidence="1" type="ORF">FWK35_00010802</name>
</gene>
<comment type="caution">
    <text evidence="1">The sequence shown here is derived from an EMBL/GenBank/DDBJ whole genome shotgun (WGS) entry which is preliminary data.</text>
</comment>
<accession>A0A6G0ZDL0</accession>
<organism evidence="1 2">
    <name type="scientific">Aphis craccivora</name>
    <name type="common">Cowpea aphid</name>
    <dbReference type="NCBI Taxonomy" id="307492"/>
    <lineage>
        <taxon>Eukaryota</taxon>
        <taxon>Metazoa</taxon>
        <taxon>Ecdysozoa</taxon>
        <taxon>Arthropoda</taxon>
        <taxon>Hexapoda</taxon>
        <taxon>Insecta</taxon>
        <taxon>Pterygota</taxon>
        <taxon>Neoptera</taxon>
        <taxon>Paraneoptera</taxon>
        <taxon>Hemiptera</taxon>
        <taxon>Sternorrhyncha</taxon>
        <taxon>Aphidomorpha</taxon>
        <taxon>Aphidoidea</taxon>
        <taxon>Aphididae</taxon>
        <taxon>Aphidini</taxon>
        <taxon>Aphis</taxon>
        <taxon>Aphis</taxon>
    </lineage>
</organism>
<evidence type="ECO:0000313" key="2">
    <source>
        <dbReference type="Proteomes" id="UP000478052"/>
    </source>
</evidence>
<sequence>MGLMSSNLPNDETKEFITEEDSEKITNEPINHRRRQNEFIEIAEKNSELGEKMMKFSKEKFPQLEIGTTVRVTTPDVDRARGSPRNILAVVTQVVHDLYKLCKYGKWFSLTQLHMPRNSYLQRKSIRHEQCDKISR</sequence>
<protein>
    <submittedName>
        <fullName evidence="1">Uncharacterized protein</fullName>
    </submittedName>
</protein>